<gene>
    <name evidence="1" type="ORF">SAMN05421790_106188</name>
</gene>
<protein>
    <submittedName>
        <fullName evidence="1">Uncharacterized protein</fullName>
    </submittedName>
</protein>
<organism evidence="1 2">
    <name type="scientific">Kroppenstedtia eburnea</name>
    <dbReference type="NCBI Taxonomy" id="714067"/>
    <lineage>
        <taxon>Bacteria</taxon>
        <taxon>Bacillati</taxon>
        <taxon>Bacillota</taxon>
        <taxon>Bacilli</taxon>
        <taxon>Bacillales</taxon>
        <taxon>Thermoactinomycetaceae</taxon>
        <taxon>Kroppenstedtia</taxon>
    </lineage>
</organism>
<evidence type="ECO:0000313" key="2">
    <source>
        <dbReference type="Proteomes" id="UP000186795"/>
    </source>
</evidence>
<name>A0A1N7MM61_9BACL</name>
<dbReference type="EMBL" id="FTOD01000006">
    <property type="protein sequence ID" value="SIS87098.1"/>
    <property type="molecule type" value="Genomic_DNA"/>
</dbReference>
<dbReference type="RefSeq" id="WP_076525142.1">
    <property type="nucleotide sequence ID" value="NZ_CP048103.1"/>
</dbReference>
<sequence>MEENHILSVLKRSHEESLMVSVYSDRNEPEGFSAGFIDSLSAEQFVLKHVTPEGIQDGYIIRRTEDVFRVDAGGEYERRLELLYTLQKQRHEDFITGSVEQESSVQGIP</sequence>
<dbReference type="OrthoDB" id="2989721at2"/>
<proteinExistence type="predicted"/>
<dbReference type="Proteomes" id="UP000186795">
    <property type="component" value="Unassembled WGS sequence"/>
</dbReference>
<dbReference type="AlphaFoldDB" id="A0A1N7MM61"/>
<accession>A0A1N7MM61</accession>
<reference evidence="2" key="1">
    <citation type="submission" date="2017-01" db="EMBL/GenBank/DDBJ databases">
        <authorList>
            <person name="Varghese N."/>
            <person name="Submissions S."/>
        </authorList>
    </citation>
    <scope>NUCLEOTIDE SEQUENCE [LARGE SCALE GENOMIC DNA]</scope>
    <source>
        <strain evidence="2">DSM 45196</strain>
    </source>
</reference>
<keyword evidence="2" id="KW-1185">Reference proteome</keyword>
<evidence type="ECO:0000313" key="1">
    <source>
        <dbReference type="EMBL" id="SIS87098.1"/>
    </source>
</evidence>